<protein>
    <submittedName>
        <fullName evidence="1">Uncharacterized protein</fullName>
    </submittedName>
</protein>
<accession>A0A7J6WQ09</accession>
<reference evidence="1 2" key="1">
    <citation type="submission" date="2020-06" db="EMBL/GenBank/DDBJ databases">
        <title>Transcriptomic and genomic resources for Thalictrum thalictroides and T. hernandezii: Facilitating candidate gene discovery in an emerging model plant lineage.</title>
        <authorList>
            <person name="Arias T."/>
            <person name="Riano-Pachon D.M."/>
            <person name="Di Stilio V.S."/>
        </authorList>
    </citation>
    <scope>NUCLEOTIDE SEQUENCE [LARGE SCALE GENOMIC DNA]</scope>
    <source>
        <strain evidence="2">cv. WT478/WT964</strain>
        <tissue evidence="1">Leaves</tissue>
    </source>
</reference>
<evidence type="ECO:0000313" key="1">
    <source>
        <dbReference type="EMBL" id="KAF5199047.1"/>
    </source>
</evidence>
<sequence length="93" mass="9532">MQRLRTVPKALAADLDAELTKVGADPEDRKPVTDPIVPGPIAVPVAYPILASIPMVAGPASRPVPGFGTIIDSLSRCISATTGSVDTLGRASI</sequence>
<gene>
    <name evidence="1" type="ORF">FRX31_011367</name>
</gene>
<name>A0A7J6WQ09_THATH</name>
<dbReference type="EMBL" id="JABWDY010012513">
    <property type="protein sequence ID" value="KAF5199047.1"/>
    <property type="molecule type" value="Genomic_DNA"/>
</dbReference>
<comment type="caution">
    <text evidence="1">The sequence shown here is derived from an EMBL/GenBank/DDBJ whole genome shotgun (WGS) entry which is preliminary data.</text>
</comment>
<organism evidence="1 2">
    <name type="scientific">Thalictrum thalictroides</name>
    <name type="common">Rue-anemone</name>
    <name type="synonym">Anemone thalictroides</name>
    <dbReference type="NCBI Taxonomy" id="46969"/>
    <lineage>
        <taxon>Eukaryota</taxon>
        <taxon>Viridiplantae</taxon>
        <taxon>Streptophyta</taxon>
        <taxon>Embryophyta</taxon>
        <taxon>Tracheophyta</taxon>
        <taxon>Spermatophyta</taxon>
        <taxon>Magnoliopsida</taxon>
        <taxon>Ranunculales</taxon>
        <taxon>Ranunculaceae</taxon>
        <taxon>Thalictroideae</taxon>
        <taxon>Thalictrum</taxon>
    </lineage>
</organism>
<proteinExistence type="predicted"/>
<keyword evidence="2" id="KW-1185">Reference proteome</keyword>
<dbReference type="Proteomes" id="UP000554482">
    <property type="component" value="Unassembled WGS sequence"/>
</dbReference>
<evidence type="ECO:0000313" key="2">
    <source>
        <dbReference type="Proteomes" id="UP000554482"/>
    </source>
</evidence>
<dbReference type="AlphaFoldDB" id="A0A7J6WQ09"/>